<organism evidence="1 2">
    <name type="scientific">Meripilus lineatus</name>
    <dbReference type="NCBI Taxonomy" id="2056292"/>
    <lineage>
        <taxon>Eukaryota</taxon>
        <taxon>Fungi</taxon>
        <taxon>Dikarya</taxon>
        <taxon>Basidiomycota</taxon>
        <taxon>Agaricomycotina</taxon>
        <taxon>Agaricomycetes</taxon>
        <taxon>Polyporales</taxon>
        <taxon>Meripilaceae</taxon>
        <taxon>Meripilus</taxon>
    </lineage>
</organism>
<proteinExistence type="predicted"/>
<reference evidence="1" key="1">
    <citation type="submission" date="2022-07" db="EMBL/GenBank/DDBJ databases">
        <title>Genome Sequence of Physisporinus lineatus.</title>
        <authorList>
            <person name="Buettner E."/>
        </authorList>
    </citation>
    <scope>NUCLEOTIDE SEQUENCE</scope>
    <source>
        <strain evidence="1">VT162</strain>
    </source>
</reference>
<evidence type="ECO:0000313" key="1">
    <source>
        <dbReference type="EMBL" id="KAJ3474685.1"/>
    </source>
</evidence>
<dbReference type="Proteomes" id="UP001212997">
    <property type="component" value="Unassembled WGS sequence"/>
</dbReference>
<dbReference type="AlphaFoldDB" id="A0AAD5Y8A9"/>
<protein>
    <submittedName>
        <fullName evidence="1">Uncharacterized protein</fullName>
    </submittedName>
</protein>
<dbReference type="EMBL" id="JANAWD010001003">
    <property type="protein sequence ID" value="KAJ3474685.1"/>
    <property type="molecule type" value="Genomic_DNA"/>
</dbReference>
<accession>A0AAD5Y8A9</accession>
<gene>
    <name evidence="1" type="ORF">NLI96_g12320</name>
</gene>
<evidence type="ECO:0000313" key="2">
    <source>
        <dbReference type="Proteomes" id="UP001212997"/>
    </source>
</evidence>
<comment type="caution">
    <text evidence="1">The sequence shown here is derived from an EMBL/GenBank/DDBJ whole genome shotgun (WGS) entry which is preliminary data.</text>
</comment>
<name>A0AAD5Y8A9_9APHY</name>
<keyword evidence="2" id="KW-1185">Reference proteome</keyword>
<sequence length="190" mass="21594">MVEVLVFNGTQSLSFNDYVYFQKAFINLIDVRMLDARWLPNSCTPQEATDVDSVRRKITTLELSKKIDVVTLVDWLMERSRCAELRTFSCFLTNDASAKAIKQLLQSMGSTLENLSIGFSDTRDPTGESEPFQRHELENLPSRIRNPEGYGLHLETLDESPEPPYPMLNSRPLLHISSFVILDPPPSLES</sequence>